<evidence type="ECO:0000256" key="3">
    <source>
        <dbReference type="ARBA" id="ARBA00022771"/>
    </source>
</evidence>
<evidence type="ECO:0000313" key="7">
    <source>
        <dbReference type="Ensembl" id="ENSXCOP00000012791.1"/>
    </source>
</evidence>
<keyword evidence="3 5" id="KW-0863">Zinc-finger</keyword>
<feature type="domain" description="C2H2-type" evidence="6">
    <location>
        <begin position="87"/>
        <end position="115"/>
    </location>
</feature>
<evidence type="ECO:0000313" key="8">
    <source>
        <dbReference type="Proteomes" id="UP000261380"/>
    </source>
</evidence>
<keyword evidence="4" id="KW-0862">Zinc</keyword>
<dbReference type="SUPFAM" id="SSF57667">
    <property type="entry name" value="beta-beta-alpha zinc fingers"/>
    <property type="match status" value="2"/>
</dbReference>
<dbReference type="SMART" id="SM00355">
    <property type="entry name" value="ZnF_C2H2"/>
    <property type="match status" value="3"/>
</dbReference>
<proteinExistence type="predicted"/>
<reference evidence="7" key="2">
    <citation type="submission" date="2025-09" db="UniProtKB">
        <authorList>
            <consortium name="Ensembl"/>
        </authorList>
    </citation>
    <scope>IDENTIFICATION</scope>
</reference>
<feature type="domain" description="C2H2-type" evidence="6">
    <location>
        <begin position="30"/>
        <end position="58"/>
    </location>
</feature>
<name>A0A3B5LTZ6_9TELE</name>
<evidence type="ECO:0000259" key="6">
    <source>
        <dbReference type="PROSITE" id="PS50157"/>
    </source>
</evidence>
<dbReference type="Gene3D" id="3.30.160.60">
    <property type="entry name" value="Classic Zinc Finger"/>
    <property type="match status" value="3"/>
</dbReference>
<dbReference type="GO" id="GO:0000981">
    <property type="term" value="F:DNA-binding transcription factor activity, RNA polymerase II-specific"/>
    <property type="evidence" value="ECO:0007669"/>
    <property type="project" value="TreeGrafter"/>
</dbReference>
<dbReference type="GO" id="GO:0008270">
    <property type="term" value="F:zinc ion binding"/>
    <property type="evidence" value="ECO:0007669"/>
    <property type="project" value="UniProtKB-KW"/>
</dbReference>
<reference evidence="7" key="1">
    <citation type="submission" date="2025-08" db="UniProtKB">
        <authorList>
            <consortium name="Ensembl"/>
        </authorList>
    </citation>
    <scope>IDENTIFICATION</scope>
</reference>
<dbReference type="AlphaFoldDB" id="A0A3B5LTZ6"/>
<dbReference type="PANTHER" id="PTHR14196:SF12">
    <property type="entry name" value="ZINC FINGER PROTEIN 208-LIKE"/>
    <property type="match status" value="1"/>
</dbReference>
<dbReference type="Pfam" id="PF00096">
    <property type="entry name" value="zf-C2H2"/>
    <property type="match status" value="2"/>
</dbReference>
<dbReference type="InterPro" id="IPR050717">
    <property type="entry name" value="C2H2-ZF_Transcription_Reg"/>
</dbReference>
<keyword evidence="8" id="KW-1185">Reference proteome</keyword>
<feature type="domain" description="C2H2-type" evidence="6">
    <location>
        <begin position="59"/>
        <end position="86"/>
    </location>
</feature>
<dbReference type="FunFam" id="3.30.160.60:FF:002281">
    <property type="match status" value="1"/>
</dbReference>
<evidence type="ECO:0000256" key="5">
    <source>
        <dbReference type="PROSITE-ProRule" id="PRU00042"/>
    </source>
</evidence>
<organism evidence="7 8">
    <name type="scientific">Xiphophorus couchianus</name>
    <name type="common">Monterrey platyfish</name>
    <dbReference type="NCBI Taxonomy" id="32473"/>
    <lineage>
        <taxon>Eukaryota</taxon>
        <taxon>Metazoa</taxon>
        <taxon>Chordata</taxon>
        <taxon>Craniata</taxon>
        <taxon>Vertebrata</taxon>
        <taxon>Euteleostomi</taxon>
        <taxon>Actinopterygii</taxon>
        <taxon>Neopterygii</taxon>
        <taxon>Teleostei</taxon>
        <taxon>Neoteleostei</taxon>
        <taxon>Acanthomorphata</taxon>
        <taxon>Ovalentaria</taxon>
        <taxon>Atherinomorphae</taxon>
        <taxon>Cyprinodontiformes</taxon>
        <taxon>Poeciliidae</taxon>
        <taxon>Poeciliinae</taxon>
        <taxon>Xiphophorus</taxon>
    </lineage>
</organism>
<dbReference type="PROSITE" id="PS00028">
    <property type="entry name" value="ZINC_FINGER_C2H2_1"/>
    <property type="match status" value="2"/>
</dbReference>
<evidence type="ECO:0000256" key="1">
    <source>
        <dbReference type="ARBA" id="ARBA00022723"/>
    </source>
</evidence>
<dbReference type="Proteomes" id="UP000261380">
    <property type="component" value="Unplaced"/>
</dbReference>
<dbReference type="GO" id="GO:0005634">
    <property type="term" value="C:nucleus"/>
    <property type="evidence" value="ECO:0007669"/>
    <property type="project" value="TreeGrafter"/>
</dbReference>
<dbReference type="InterPro" id="IPR036236">
    <property type="entry name" value="Znf_C2H2_sf"/>
</dbReference>
<dbReference type="GO" id="GO:0000977">
    <property type="term" value="F:RNA polymerase II transcription regulatory region sequence-specific DNA binding"/>
    <property type="evidence" value="ECO:0007669"/>
    <property type="project" value="TreeGrafter"/>
</dbReference>
<protein>
    <recommendedName>
        <fullName evidence="6">C2H2-type domain-containing protein</fullName>
    </recommendedName>
</protein>
<dbReference type="InterPro" id="IPR013087">
    <property type="entry name" value="Znf_C2H2_type"/>
</dbReference>
<evidence type="ECO:0000256" key="2">
    <source>
        <dbReference type="ARBA" id="ARBA00022737"/>
    </source>
</evidence>
<dbReference type="Pfam" id="PF12874">
    <property type="entry name" value="zf-met"/>
    <property type="match status" value="1"/>
</dbReference>
<dbReference type="Ensembl" id="ENSXCOT00000012945.1">
    <property type="protein sequence ID" value="ENSXCOP00000012791.1"/>
    <property type="gene ID" value="ENSXCOG00000009665.1"/>
</dbReference>
<sequence length="129" mass="14992">DGPDYTVSCFINLSRVRAPKESRGQRESPLSCRLCKKTFSNLLQLKANHQRLHGDVRPFCCDQCGKSFYRADTLKGHQRLHTGERPFSCETCGKSFIQKNALKMHQRTFHLDERKLTLSTLQLYEINQF</sequence>
<dbReference type="GeneTree" id="ENSGT00940000162179"/>
<dbReference type="PANTHER" id="PTHR14196">
    <property type="entry name" value="ODD-SKIPPED - RELATED"/>
    <property type="match status" value="1"/>
</dbReference>
<dbReference type="PROSITE" id="PS50157">
    <property type="entry name" value="ZINC_FINGER_C2H2_2"/>
    <property type="match status" value="3"/>
</dbReference>
<keyword evidence="2" id="KW-0677">Repeat</keyword>
<dbReference type="FunFam" id="3.30.160.60:FF:000182">
    <property type="entry name" value="zinc finger protein 366"/>
    <property type="match status" value="1"/>
</dbReference>
<accession>A0A3B5LTZ6</accession>
<keyword evidence="1" id="KW-0479">Metal-binding</keyword>
<evidence type="ECO:0000256" key="4">
    <source>
        <dbReference type="ARBA" id="ARBA00022833"/>
    </source>
</evidence>